<evidence type="ECO:0000256" key="1">
    <source>
        <dbReference type="ARBA" id="ARBA00004141"/>
    </source>
</evidence>
<dbReference type="Proteomes" id="UP000711178">
    <property type="component" value="Unassembled WGS sequence"/>
</dbReference>
<dbReference type="SMART" id="SM00283">
    <property type="entry name" value="MA"/>
    <property type="match status" value="1"/>
</dbReference>
<keyword evidence="2" id="KW-0812">Transmembrane</keyword>
<reference evidence="11 12" key="1">
    <citation type="submission" date="2021-05" db="EMBL/GenBank/DDBJ databases">
        <title>Draft Whole Genome Sequencing Of Biosensor Chromobacterium violaceum Strain CV026 Reveals A Regulatory RNA In Chromobacterium violaceum Phenotype Regulatory Network.</title>
        <authorList>
            <person name="Hong K.W."/>
            <person name="Chan K.G."/>
            <person name="Chang C.-Y."/>
        </authorList>
    </citation>
    <scope>NUCLEOTIDE SEQUENCE [LARGE SCALE GENOMIC DNA]</scope>
    <source>
        <strain evidence="11 12">ATCC 31532</strain>
    </source>
</reference>
<keyword evidence="4" id="KW-0472">Membrane</keyword>
<evidence type="ECO:0000256" key="4">
    <source>
        <dbReference type="ARBA" id="ARBA00023136"/>
    </source>
</evidence>
<feature type="domain" description="HAMP" evidence="10">
    <location>
        <begin position="198"/>
        <end position="250"/>
    </location>
</feature>
<gene>
    <name evidence="11" type="ORF">KIF53_06630</name>
</gene>
<dbReference type="Gene3D" id="1.10.287.950">
    <property type="entry name" value="Methyl-accepting chemotaxis protein"/>
    <property type="match status" value="1"/>
</dbReference>
<dbReference type="InterPro" id="IPR003660">
    <property type="entry name" value="HAMP_dom"/>
</dbReference>
<dbReference type="PANTHER" id="PTHR32089">
    <property type="entry name" value="METHYL-ACCEPTING CHEMOTAXIS PROTEIN MCPB"/>
    <property type="match status" value="1"/>
</dbReference>
<evidence type="ECO:0000259" key="9">
    <source>
        <dbReference type="PROSITE" id="PS50112"/>
    </source>
</evidence>
<dbReference type="Gene3D" id="3.30.450.20">
    <property type="entry name" value="PAS domain"/>
    <property type="match status" value="1"/>
</dbReference>
<evidence type="ECO:0000259" key="8">
    <source>
        <dbReference type="PROSITE" id="PS50111"/>
    </source>
</evidence>
<dbReference type="Pfam" id="PF08447">
    <property type="entry name" value="PAS_3"/>
    <property type="match status" value="1"/>
</dbReference>
<dbReference type="SMART" id="SM00091">
    <property type="entry name" value="PAS"/>
    <property type="match status" value="1"/>
</dbReference>
<comment type="caution">
    <text evidence="11">The sequence shown here is derived from an EMBL/GenBank/DDBJ whole genome shotgun (WGS) entry which is preliminary data.</text>
</comment>
<dbReference type="InterPro" id="IPR035965">
    <property type="entry name" value="PAS-like_dom_sf"/>
</dbReference>
<dbReference type="CDD" id="cd00130">
    <property type="entry name" value="PAS"/>
    <property type="match status" value="1"/>
</dbReference>
<keyword evidence="5 7" id="KW-0807">Transducer</keyword>
<feature type="domain" description="Methyl-accepting transducer" evidence="8">
    <location>
        <begin position="255"/>
        <end position="491"/>
    </location>
</feature>
<evidence type="ECO:0000256" key="3">
    <source>
        <dbReference type="ARBA" id="ARBA00022989"/>
    </source>
</evidence>
<dbReference type="EMBL" id="JAHDTB010000004">
    <property type="protein sequence ID" value="MBW8287301.1"/>
    <property type="molecule type" value="Genomic_DNA"/>
</dbReference>
<evidence type="ECO:0000256" key="2">
    <source>
        <dbReference type="ARBA" id="ARBA00022692"/>
    </source>
</evidence>
<dbReference type="InterPro" id="IPR013655">
    <property type="entry name" value="PAS_fold_3"/>
</dbReference>
<dbReference type="SUPFAM" id="SSF58104">
    <property type="entry name" value="Methyl-accepting chemotaxis protein (MCP) signaling domain"/>
    <property type="match status" value="1"/>
</dbReference>
<dbReference type="PANTHER" id="PTHR32089:SF119">
    <property type="entry name" value="METHYL-ACCEPTING CHEMOTAXIS PROTEIN CTPL"/>
    <property type="match status" value="1"/>
</dbReference>
<dbReference type="InterPro" id="IPR000014">
    <property type="entry name" value="PAS"/>
</dbReference>
<evidence type="ECO:0000259" key="10">
    <source>
        <dbReference type="PROSITE" id="PS50885"/>
    </source>
</evidence>
<organism evidence="11 12">
    <name type="scientific">Chromobacterium subtsugae</name>
    <dbReference type="NCBI Taxonomy" id="251747"/>
    <lineage>
        <taxon>Bacteria</taxon>
        <taxon>Pseudomonadati</taxon>
        <taxon>Pseudomonadota</taxon>
        <taxon>Betaproteobacteria</taxon>
        <taxon>Neisseriales</taxon>
        <taxon>Chromobacteriaceae</taxon>
        <taxon>Chromobacterium</taxon>
    </lineage>
</organism>
<evidence type="ECO:0000256" key="7">
    <source>
        <dbReference type="PROSITE-ProRule" id="PRU00284"/>
    </source>
</evidence>
<keyword evidence="3" id="KW-1133">Transmembrane helix</keyword>
<keyword evidence="12" id="KW-1185">Reference proteome</keyword>
<dbReference type="PROSITE" id="PS50111">
    <property type="entry name" value="CHEMOTAXIS_TRANSDUC_2"/>
    <property type="match status" value="1"/>
</dbReference>
<dbReference type="Pfam" id="PF00015">
    <property type="entry name" value="MCPsignal"/>
    <property type="match status" value="1"/>
</dbReference>
<evidence type="ECO:0000256" key="5">
    <source>
        <dbReference type="ARBA" id="ARBA00023224"/>
    </source>
</evidence>
<dbReference type="InterPro" id="IPR004089">
    <property type="entry name" value="MCPsignal_dom"/>
</dbReference>
<dbReference type="CDD" id="cd11386">
    <property type="entry name" value="MCP_signal"/>
    <property type="match status" value="1"/>
</dbReference>
<feature type="domain" description="PAS" evidence="9">
    <location>
        <begin position="25"/>
        <end position="76"/>
    </location>
</feature>
<evidence type="ECO:0000313" key="12">
    <source>
        <dbReference type="Proteomes" id="UP000711178"/>
    </source>
</evidence>
<sequence length="529" mass="57128">MKKNLPVDSIELFLLPHRPIVTKTDLKGQITYANRAFIDISGFSEEELIGQSHNIVRHPDMPEEAFADLWTTIKSGRPWKGLVKNRSKQGHFYWVEAYVTPICENGRPVGYMSVRSAPSKTQTAEAEQLYARVREKRQAFPQTRHTTPLPLSLAMLLAQLPSAALALAAAALPGGAARVSLLALLALWAPLAGYLAARWQTPPIDAARKALMRLAEGDFSSQIAPAGLREPRAVLEEMETLRIHLRAILADVVAGAEDISEAASATHAEAESLNSRGEHTQEGIIRVAAALEQLSVAVNEISQATRTGADFAGQATELATQGETQMNGTRQAALEVVNEVSSTRNTIIKLEQSVESINTVTGVIKEIANQTNLLALNAAIEAARAGEQGRGFAVVADEVRKLAERTAGNTLEIEQSVAFLRERSSEALADVKAAVDKVHIAEATIQVAAQGLEAIRGANEKVAESSASVANMLRQQSSASTEVAQNMETMSRLTEQNGHSISTTLQVAQKLHLTAGDLRRLVSQFEKHM</sequence>
<evidence type="ECO:0000313" key="11">
    <source>
        <dbReference type="EMBL" id="MBW8287301.1"/>
    </source>
</evidence>
<comment type="similarity">
    <text evidence="6">Belongs to the methyl-accepting chemotaxis (MCP) protein family.</text>
</comment>
<dbReference type="GeneID" id="89686794"/>
<evidence type="ECO:0000256" key="6">
    <source>
        <dbReference type="ARBA" id="ARBA00029447"/>
    </source>
</evidence>
<accession>A0ABS7FB44</accession>
<protein>
    <submittedName>
        <fullName evidence="11">Methyl-accepting chemotaxis protein</fullName>
    </submittedName>
</protein>
<dbReference type="PROSITE" id="PS50885">
    <property type="entry name" value="HAMP"/>
    <property type="match status" value="1"/>
</dbReference>
<dbReference type="SUPFAM" id="SSF55785">
    <property type="entry name" value="PYP-like sensor domain (PAS domain)"/>
    <property type="match status" value="1"/>
</dbReference>
<dbReference type="NCBIfam" id="TIGR00229">
    <property type="entry name" value="sensory_box"/>
    <property type="match status" value="1"/>
</dbReference>
<dbReference type="PROSITE" id="PS50112">
    <property type="entry name" value="PAS"/>
    <property type="match status" value="1"/>
</dbReference>
<proteinExistence type="inferred from homology"/>
<dbReference type="RefSeq" id="WP_043578016.1">
    <property type="nucleotide sequence ID" value="NZ_CP142381.1"/>
</dbReference>
<name>A0ABS7FB44_9NEIS</name>
<comment type="subcellular location">
    <subcellularLocation>
        <location evidence="1">Membrane</location>
        <topology evidence="1">Multi-pass membrane protein</topology>
    </subcellularLocation>
</comment>